<dbReference type="InterPro" id="IPR029026">
    <property type="entry name" value="tRNA_m1G_MTases_N"/>
</dbReference>
<dbReference type="Gene3D" id="3.40.1280.10">
    <property type="match status" value="2"/>
</dbReference>
<feature type="region of interest" description="Disordered" evidence="2">
    <location>
        <begin position="1"/>
        <end position="42"/>
    </location>
</feature>
<accession>A0A6G1HWJ1</accession>
<dbReference type="AlphaFoldDB" id="A0A6G1HWJ1"/>
<reference evidence="3" key="1">
    <citation type="journal article" date="2020" name="Stud. Mycol.">
        <title>101 Dothideomycetes genomes: a test case for predicting lifestyles and emergence of pathogens.</title>
        <authorList>
            <person name="Haridas S."/>
            <person name="Albert R."/>
            <person name="Binder M."/>
            <person name="Bloem J."/>
            <person name="Labutti K."/>
            <person name="Salamov A."/>
            <person name="Andreopoulos B."/>
            <person name="Baker S."/>
            <person name="Barry K."/>
            <person name="Bills G."/>
            <person name="Bluhm B."/>
            <person name="Cannon C."/>
            <person name="Castanera R."/>
            <person name="Culley D."/>
            <person name="Daum C."/>
            <person name="Ezra D."/>
            <person name="Gonzalez J."/>
            <person name="Henrissat B."/>
            <person name="Kuo A."/>
            <person name="Liang C."/>
            <person name="Lipzen A."/>
            <person name="Lutzoni F."/>
            <person name="Magnuson J."/>
            <person name="Mondo S."/>
            <person name="Nolan M."/>
            <person name="Ohm R."/>
            <person name="Pangilinan J."/>
            <person name="Park H.-J."/>
            <person name="Ramirez L."/>
            <person name="Alfaro M."/>
            <person name="Sun H."/>
            <person name="Tritt A."/>
            <person name="Yoshinaga Y."/>
            <person name="Zwiers L.-H."/>
            <person name="Turgeon B."/>
            <person name="Goodwin S."/>
            <person name="Spatafora J."/>
            <person name="Crous P."/>
            <person name="Grigoriev I."/>
        </authorList>
    </citation>
    <scope>NUCLEOTIDE SEQUENCE</scope>
    <source>
        <strain evidence="3">CBS 262.69</strain>
    </source>
</reference>
<name>A0A6G1HWJ1_9PEZI</name>
<evidence type="ECO:0000256" key="1">
    <source>
        <dbReference type="ARBA" id="ARBA00009841"/>
    </source>
</evidence>
<dbReference type="CDD" id="cd18086">
    <property type="entry name" value="HsC9orf114-like"/>
    <property type="match status" value="1"/>
</dbReference>
<feature type="region of interest" description="Disordered" evidence="2">
    <location>
        <begin position="172"/>
        <end position="195"/>
    </location>
</feature>
<dbReference type="EMBL" id="ML996695">
    <property type="protein sequence ID" value="KAF2400304.1"/>
    <property type="molecule type" value="Genomic_DNA"/>
</dbReference>
<dbReference type="Proteomes" id="UP000799640">
    <property type="component" value="Unassembled WGS sequence"/>
</dbReference>
<dbReference type="SUPFAM" id="SSF75217">
    <property type="entry name" value="alpha/beta knot"/>
    <property type="match status" value="1"/>
</dbReference>
<dbReference type="OrthoDB" id="361029at2759"/>
<dbReference type="PANTHER" id="PTHR12150:SF13">
    <property type="entry name" value="METHYLTRANSFERASE C9ORF114-RELATED"/>
    <property type="match status" value="1"/>
</dbReference>
<comment type="similarity">
    <text evidence="1">Belongs to the class IV-like SAM-binding methyltransferase superfamily.</text>
</comment>
<keyword evidence="4" id="KW-1185">Reference proteome</keyword>
<sequence length="386" mass="40921">MGEDKSKKRKRTAAPAQPSTSTSDADIDTSKPTAIYTPRAPRPHTLSLALPGSIISNAQTHDLRTALAGTIARACAVFSIDEIVIFNDGTATPRRSAHQGRDFESESNYTGVSDPGGFLQHLLEYLECPPHLRTRLFALHPNLRTAGALPSCDMPHHLRGEEWCAWREGVTVPPPAGEAGGKKKKRKGADATDAPGPSYVDVGLGALVAVPDAIPPHTRVTVKLPASPPAGFPGALEQMEGKAVDPATPREQEGYYWGYAVRRAASLAKVFTECAFEGGYDVSIGTSERGVPVETVLPGGPGAVRKVPKTFKHAVIVVGGVAGLEVAVEADEELKEMGIGKGNVGSLFDYWVDVCPGQGSRTIRAEEAVWITLAQLRTWAHGGVGV</sequence>
<evidence type="ECO:0000313" key="4">
    <source>
        <dbReference type="Proteomes" id="UP000799640"/>
    </source>
</evidence>
<organism evidence="3 4">
    <name type="scientific">Trichodelitschia bisporula</name>
    <dbReference type="NCBI Taxonomy" id="703511"/>
    <lineage>
        <taxon>Eukaryota</taxon>
        <taxon>Fungi</taxon>
        <taxon>Dikarya</taxon>
        <taxon>Ascomycota</taxon>
        <taxon>Pezizomycotina</taxon>
        <taxon>Dothideomycetes</taxon>
        <taxon>Dothideomycetes incertae sedis</taxon>
        <taxon>Phaeotrichales</taxon>
        <taxon>Phaeotrichaceae</taxon>
        <taxon>Trichodelitschia</taxon>
    </lineage>
</organism>
<protein>
    <submittedName>
        <fullName evidence="3">DUF171-domain-containing protein</fullName>
    </submittedName>
</protein>
<dbReference type="InterPro" id="IPR003750">
    <property type="entry name" value="Put_MeTrfase-C9orf114-like"/>
</dbReference>
<evidence type="ECO:0000313" key="3">
    <source>
        <dbReference type="EMBL" id="KAF2400304.1"/>
    </source>
</evidence>
<dbReference type="InterPro" id="IPR029028">
    <property type="entry name" value="Alpha/beta_knot_MTases"/>
</dbReference>
<evidence type="ECO:0000256" key="2">
    <source>
        <dbReference type="SAM" id="MobiDB-lite"/>
    </source>
</evidence>
<dbReference type="Pfam" id="PF02598">
    <property type="entry name" value="Methyltrn_RNA_3"/>
    <property type="match status" value="1"/>
</dbReference>
<proteinExistence type="inferred from homology"/>
<dbReference type="SUPFAM" id="SSF50249">
    <property type="entry name" value="Nucleic acid-binding proteins"/>
    <property type="match status" value="1"/>
</dbReference>
<dbReference type="InterPro" id="IPR012340">
    <property type="entry name" value="NA-bd_OB-fold"/>
</dbReference>
<dbReference type="PANTHER" id="PTHR12150">
    <property type="entry name" value="CLASS IV SAM-BINDING METHYLTRANSFERASE-RELATED"/>
    <property type="match status" value="1"/>
</dbReference>
<gene>
    <name evidence="3" type="ORF">EJ06DRAFT_556636</name>
</gene>